<dbReference type="GO" id="GO:0016705">
    <property type="term" value="F:oxidoreductase activity, acting on paired donors, with incorporation or reduction of molecular oxygen"/>
    <property type="evidence" value="ECO:0007669"/>
    <property type="project" value="InterPro"/>
</dbReference>
<keyword evidence="16" id="KW-1185">Reference proteome</keyword>
<dbReference type="GO" id="GO:0005506">
    <property type="term" value="F:iron ion binding"/>
    <property type="evidence" value="ECO:0007669"/>
    <property type="project" value="InterPro"/>
</dbReference>
<dbReference type="RefSeq" id="XP_060324035.1">
    <property type="nucleotide sequence ID" value="XM_060478393.1"/>
</dbReference>
<dbReference type="GO" id="GO:0004497">
    <property type="term" value="F:monooxygenase activity"/>
    <property type="evidence" value="ECO:0007669"/>
    <property type="project" value="UniProtKB-KW"/>
</dbReference>
<dbReference type="PRINTS" id="PR00463">
    <property type="entry name" value="EP450I"/>
</dbReference>
<keyword evidence="9" id="KW-0560">Oxidoreductase</keyword>
<accession>A0AA39MQ06</accession>
<keyword evidence="10 13" id="KW-0408">Iron</keyword>
<keyword evidence="8 14" id="KW-1133">Transmembrane helix</keyword>
<feature type="binding site" description="axial binding residue" evidence="13">
    <location>
        <position position="493"/>
    </location>
    <ligand>
        <name>heme</name>
        <dbReference type="ChEBI" id="CHEBI:30413"/>
    </ligand>
    <ligandPart>
        <name>Fe</name>
        <dbReference type="ChEBI" id="CHEBI:18248"/>
    </ligandPart>
</feature>
<evidence type="ECO:0000256" key="1">
    <source>
        <dbReference type="ARBA" id="ARBA00001971"/>
    </source>
</evidence>
<dbReference type="PANTHER" id="PTHR24305:SF166">
    <property type="entry name" value="CYTOCHROME P450 12A4, MITOCHONDRIAL-RELATED"/>
    <property type="match status" value="1"/>
</dbReference>
<comment type="pathway">
    <text evidence="3">Secondary metabolite biosynthesis; terpenoid biosynthesis.</text>
</comment>
<dbReference type="InterPro" id="IPR050121">
    <property type="entry name" value="Cytochrome_P450_monoxygenase"/>
</dbReference>
<dbReference type="Pfam" id="PF00067">
    <property type="entry name" value="p450"/>
    <property type="match status" value="2"/>
</dbReference>
<dbReference type="Proteomes" id="UP001175211">
    <property type="component" value="Unassembled WGS sequence"/>
</dbReference>
<evidence type="ECO:0000256" key="12">
    <source>
        <dbReference type="ARBA" id="ARBA00023136"/>
    </source>
</evidence>
<comment type="similarity">
    <text evidence="4">Belongs to the cytochrome P450 family.</text>
</comment>
<evidence type="ECO:0000256" key="3">
    <source>
        <dbReference type="ARBA" id="ARBA00004721"/>
    </source>
</evidence>
<comment type="subcellular location">
    <subcellularLocation>
        <location evidence="2">Membrane</location>
    </subcellularLocation>
</comment>
<sequence>MLSLFYQSDDPQRSAFIVEYFLRVLLLCIDSVLTLVVYRVFVYPRWISPLRAFPGPSLGGIIKGQFPAIMNGEAGISQCQWIAEYGSIVRVVGPIGIERLIVASPEALHRILVTNWADYPRPNFMQYTLGVVAGHGLLSTSGDNHRRMKKLLQPAFSAHNVLKYDEMFYGSIDRLVALLTNEVNLERQGKEILMLSYLNRVAMDIICKTAFGYECGALSEPPNTSKLMEAYERISKEQNGRNATALNAFMVIPGAGPLSISDWPYRCCRFLKRIRVFEPVVALFESMNLIKSIISTFLDDKIAEATDQETHAQEGTPLDMMTILLKARNVEGKKNACPVVVDKKDMLHHVLTFIAAGHDTSANGLAWALYLLAKNPDVQEQLRAEVSPFCSPDCGRPDIRKIKQLQYLDCVINESLRLFPPIPMTFRKSTKDDHLDGKFVPKGTLIYVPIRAVGWLKSVWGDDVAEFRPSRWLDLPPGYHPIYSAFLLGPQSCIGKFMAILEMKAILASLIGNFEFALAYEGQVAQPTAAATMISSRTKGWHAASRTALELALT</sequence>
<dbReference type="GO" id="GO:0016020">
    <property type="term" value="C:membrane"/>
    <property type="evidence" value="ECO:0007669"/>
    <property type="project" value="UniProtKB-SubCell"/>
</dbReference>
<dbReference type="EMBL" id="JAUEPS010000069">
    <property type="protein sequence ID" value="KAK0441530.1"/>
    <property type="molecule type" value="Genomic_DNA"/>
</dbReference>
<dbReference type="GeneID" id="85361941"/>
<dbReference type="Gene3D" id="1.10.630.10">
    <property type="entry name" value="Cytochrome P450"/>
    <property type="match status" value="1"/>
</dbReference>
<evidence type="ECO:0000256" key="2">
    <source>
        <dbReference type="ARBA" id="ARBA00004370"/>
    </source>
</evidence>
<comment type="cofactor">
    <cofactor evidence="1 13">
        <name>heme</name>
        <dbReference type="ChEBI" id="CHEBI:30413"/>
    </cofactor>
</comment>
<dbReference type="PANTHER" id="PTHR24305">
    <property type="entry name" value="CYTOCHROME P450"/>
    <property type="match status" value="1"/>
</dbReference>
<evidence type="ECO:0000256" key="9">
    <source>
        <dbReference type="ARBA" id="ARBA00023002"/>
    </source>
</evidence>
<dbReference type="InterPro" id="IPR001128">
    <property type="entry name" value="Cyt_P450"/>
</dbReference>
<dbReference type="InterPro" id="IPR002401">
    <property type="entry name" value="Cyt_P450_E_grp-I"/>
</dbReference>
<name>A0AA39MQ06_ARMTA</name>
<comment type="caution">
    <text evidence="15">The sequence shown here is derived from an EMBL/GenBank/DDBJ whole genome shotgun (WGS) entry which is preliminary data.</text>
</comment>
<gene>
    <name evidence="15" type="ORF">EV420DRAFT_1650022</name>
</gene>
<keyword evidence="12 14" id="KW-0472">Membrane</keyword>
<keyword evidence="7 13" id="KW-0479">Metal-binding</keyword>
<reference evidence="15" key="1">
    <citation type="submission" date="2023-06" db="EMBL/GenBank/DDBJ databases">
        <authorList>
            <consortium name="Lawrence Berkeley National Laboratory"/>
            <person name="Ahrendt S."/>
            <person name="Sahu N."/>
            <person name="Indic B."/>
            <person name="Wong-Bajracharya J."/>
            <person name="Merenyi Z."/>
            <person name="Ke H.-M."/>
            <person name="Monk M."/>
            <person name="Kocsube S."/>
            <person name="Drula E."/>
            <person name="Lipzen A."/>
            <person name="Balint B."/>
            <person name="Henrissat B."/>
            <person name="Andreopoulos B."/>
            <person name="Martin F.M."/>
            <person name="Harder C.B."/>
            <person name="Rigling D."/>
            <person name="Ford K.L."/>
            <person name="Foster G.D."/>
            <person name="Pangilinan J."/>
            <person name="Papanicolaou A."/>
            <person name="Barry K."/>
            <person name="LaButti K."/>
            <person name="Viragh M."/>
            <person name="Koriabine M."/>
            <person name="Yan M."/>
            <person name="Riley R."/>
            <person name="Champramary S."/>
            <person name="Plett K.L."/>
            <person name="Tsai I.J."/>
            <person name="Slot J."/>
            <person name="Sipos G."/>
            <person name="Plett J."/>
            <person name="Nagy L.G."/>
            <person name="Grigoriev I.V."/>
        </authorList>
    </citation>
    <scope>NUCLEOTIDE SEQUENCE</scope>
    <source>
        <strain evidence="15">CCBAS 213</strain>
    </source>
</reference>
<keyword evidence="11" id="KW-0503">Monooxygenase</keyword>
<evidence type="ECO:0000256" key="6">
    <source>
        <dbReference type="ARBA" id="ARBA00022692"/>
    </source>
</evidence>
<organism evidence="15 16">
    <name type="scientific">Armillaria tabescens</name>
    <name type="common">Ringless honey mushroom</name>
    <name type="synonym">Agaricus tabescens</name>
    <dbReference type="NCBI Taxonomy" id="1929756"/>
    <lineage>
        <taxon>Eukaryota</taxon>
        <taxon>Fungi</taxon>
        <taxon>Dikarya</taxon>
        <taxon>Basidiomycota</taxon>
        <taxon>Agaricomycotina</taxon>
        <taxon>Agaricomycetes</taxon>
        <taxon>Agaricomycetidae</taxon>
        <taxon>Agaricales</taxon>
        <taxon>Marasmiineae</taxon>
        <taxon>Physalacriaceae</taxon>
        <taxon>Desarmillaria</taxon>
    </lineage>
</organism>
<keyword evidence="5 13" id="KW-0349">Heme</keyword>
<dbReference type="SUPFAM" id="SSF48264">
    <property type="entry name" value="Cytochrome P450"/>
    <property type="match status" value="1"/>
</dbReference>
<dbReference type="PRINTS" id="PR00385">
    <property type="entry name" value="P450"/>
</dbReference>
<dbReference type="GO" id="GO:0020037">
    <property type="term" value="F:heme binding"/>
    <property type="evidence" value="ECO:0007669"/>
    <property type="project" value="InterPro"/>
</dbReference>
<protein>
    <submittedName>
        <fullName evidence="15">Cytochrome P450</fullName>
    </submittedName>
</protein>
<dbReference type="InterPro" id="IPR036396">
    <property type="entry name" value="Cyt_P450_sf"/>
</dbReference>
<proteinExistence type="inferred from homology"/>
<evidence type="ECO:0000256" key="13">
    <source>
        <dbReference type="PIRSR" id="PIRSR602401-1"/>
    </source>
</evidence>
<feature type="transmembrane region" description="Helical" evidence="14">
    <location>
        <begin position="20"/>
        <end position="41"/>
    </location>
</feature>
<evidence type="ECO:0000256" key="14">
    <source>
        <dbReference type="SAM" id="Phobius"/>
    </source>
</evidence>
<evidence type="ECO:0000313" key="16">
    <source>
        <dbReference type="Proteomes" id="UP001175211"/>
    </source>
</evidence>
<dbReference type="AlphaFoldDB" id="A0AA39MQ06"/>
<evidence type="ECO:0000256" key="4">
    <source>
        <dbReference type="ARBA" id="ARBA00010617"/>
    </source>
</evidence>
<evidence type="ECO:0000256" key="7">
    <source>
        <dbReference type="ARBA" id="ARBA00022723"/>
    </source>
</evidence>
<evidence type="ECO:0000256" key="10">
    <source>
        <dbReference type="ARBA" id="ARBA00023004"/>
    </source>
</evidence>
<evidence type="ECO:0000256" key="5">
    <source>
        <dbReference type="ARBA" id="ARBA00022617"/>
    </source>
</evidence>
<evidence type="ECO:0000256" key="8">
    <source>
        <dbReference type="ARBA" id="ARBA00022989"/>
    </source>
</evidence>
<evidence type="ECO:0000313" key="15">
    <source>
        <dbReference type="EMBL" id="KAK0441530.1"/>
    </source>
</evidence>
<evidence type="ECO:0000256" key="11">
    <source>
        <dbReference type="ARBA" id="ARBA00023033"/>
    </source>
</evidence>
<keyword evidence="6 14" id="KW-0812">Transmembrane</keyword>